<gene>
    <name evidence="2" type="ORF">JKP88DRAFT_246457</name>
</gene>
<comment type="caution">
    <text evidence="2">The sequence shown here is derived from an EMBL/GenBank/DDBJ whole genome shotgun (WGS) entry which is preliminary data.</text>
</comment>
<protein>
    <submittedName>
        <fullName evidence="2">Uncharacterized protein</fullName>
    </submittedName>
</protein>
<dbReference type="Proteomes" id="UP000664859">
    <property type="component" value="Unassembled WGS sequence"/>
</dbReference>
<dbReference type="PRINTS" id="PR01217">
    <property type="entry name" value="PRICHEXTENSN"/>
</dbReference>
<dbReference type="AlphaFoldDB" id="A0A836CC61"/>
<evidence type="ECO:0000313" key="2">
    <source>
        <dbReference type="EMBL" id="KAG5180970.1"/>
    </source>
</evidence>
<keyword evidence="3" id="KW-1185">Reference proteome</keyword>
<feature type="region of interest" description="Disordered" evidence="1">
    <location>
        <begin position="299"/>
        <end position="321"/>
    </location>
</feature>
<organism evidence="2 3">
    <name type="scientific">Tribonema minus</name>
    <dbReference type="NCBI Taxonomy" id="303371"/>
    <lineage>
        <taxon>Eukaryota</taxon>
        <taxon>Sar</taxon>
        <taxon>Stramenopiles</taxon>
        <taxon>Ochrophyta</taxon>
        <taxon>PX clade</taxon>
        <taxon>Xanthophyceae</taxon>
        <taxon>Tribonematales</taxon>
        <taxon>Tribonemataceae</taxon>
        <taxon>Tribonema</taxon>
    </lineage>
</organism>
<evidence type="ECO:0000313" key="3">
    <source>
        <dbReference type="Proteomes" id="UP000664859"/>
    </source>
</evidence>
<sequence>MPVGASAEVTQAPTPSGDYTCTRGVLNGTGSVCCSKTACGGKCGGAACDTLPGGYYNCCAPGINSLGRSCLTNESPCTMSSAVAPSPPDPTCSKGTLSALKYVAYAAAVLSAVAPSPPDPTCSKGTLNALRDERPPLRHDRHAEAHQGTDDAQADGSGGGDTQANERADCRAEANKCADHCAYDGGADDACADGLCGRPRLSTAAGRIALITADNACADGRRGRPHMRGVPNAASAAPVTNKVCCPKTACGGTCGGDGCKAQPGGYDQCCALGIIAAGAACASAEAPCIITPSATKAPTAAATPKPTHAPTVAPTAKPTAAPTPAPGDYSCDRGVLNANGTICCPRDLCSGQCGGTACSTLPGGFDACCINGIIATNRSCVTNDAPCVITATPKPTTVKPTLAPTRFPPPPDPTCAAGIPNTPPRQSRALEQAATRFRFPPAQNHVVCCPADACGGTCGGLTCASQLGGYSACCSAGIQELGVSCADQGAPCKIPPTPKPTAAPTAIVIADPGCAMGIPSNDGTACCPAALCNGKCGGTGCADLPGGQSNCCVNAVKNTGRKCSTTSAPCEIVPYVFTPGKCA</sequence>
<accession>A0A836CC61</accession>
<dbReference type="EMBL" id="JAFCMP010000346">
    <property type="protein sequence ID" value="KAG5180970.1"/>
    <property type="molecule type" value="Genomic_DNA"/>
</dbReference>
<feature type="region of interest" description="Disordered" evidence="1">
    <location>
        <begin position="142"/>
        <end position="165"/>
    </location>
</feature>
<name>A0A836CC61_9STRA</name>
<proteinExistence type="predicted"/>
<reference evidence="2" key="1">
    <citation type="submission" date="2021-02" db="EMBL/GenBank/DDBJ databases">
        <title>First Annotated Genome of the Yellow-green Alga Tribonema minus.</title>
        <authorList>
            <person name="Mahan K.M."/>
        </authorList>
    </citation>
    <scope>NUCLEOTIDE SEQUENCE</scope>
    <source>
        <strain evidence="2">UTEX B ZZ1240</strain>
    </source>
</reference>
<evidence type="ECO:0000256" key="1">
    <source>
        <dbReference type="SAM" id="MobiDB-lite"/>
    </source>
</evidence>